<evidence type="ECO:0000259" key="4">
    <source>
        <dbReference type="SMART" id="SM00329"/>
    </source>
</evidence>
<dbReference type="InterPro" id="IPR017943">
    <property type="entry name" value="Bactericidal_perm-incr_a/b_dom"/>
</dbReference>
<evidence type="ECO:0000259" key="3">
    <source>
        <dbReference type="SMART" id="SM00328"/>
    </source>
</evidence>
<reference evidence="6" key="1">
    <citation type="submission" date="2016-11" db="UniProtKB">
        <authorList>
            <consortium name="WormBaseParasite"/>
        </authorList>
    </citation>
    <scope>IDENTIFICATION</scope>
</reference>
<dbReference type="GO" id="GO:0005615">
    <property type="term" value="C:extracellular space"/>
    <property type="evidence" value="ECO:0007669"/>
    <property type="project" value="TreeGrafter"/>
</dbReference>
<dbReference type="Proteomes" id="UP000095283">
    <property type="component" value="Unplaced"/>
</dbReference>
<dbReference type="Pfam" id="PF02886">
    <property type="entry name" value="LBP_BPI_CETP_C"/>
    <property type="match status" value="1"/>
</dbReference>
<evidence type="ECO:0000256" key="2">
    <source>
        <dbReference type="ARBA" id="ARBA00023157"/>
    </source>
</evidence>
<organism evidence="5 6">
    <name type="scientific">Heterorhabditis bacteriophora</name>
    <name type="common">Entomopathogenic nematode worm</name>
    <dbReference type="NCBI Taxonomy" id="37862"/>
    <lineage>
        <taxon>Eukaryota</taxon>
        <taxon>Metazoa</taxon>
        <taxon>Ecdysozoa</taxon>
        <taxon>Nematoda</taxon>
        <taxon>Chromadorea</taxon>
        <taxon>Rhabditida</taxon>
        <taxon>Rhabditina</taxon>
        <taxon>Rhabditomorpha</taxon>
        <taxon>Strongyloidea</taxon>
        <taxon>Heterorhabditidae</taxon>
        <taxon>Heterorhabditis</taxon>
    </lineage>
</organism>
<feature type="domain" description="Lipid-binding serum glycoprotein C-terminal" evidence="4">
    <location>
        <begin position="137"/>
        <end position="342"/>
    </location>
</feature>
<dbReference type="WBParaSite" id="Hba_20257">
    <property type="protein sequence ID" value="Hba_20257"/>
    <property type="gene ID" value="Hba_20257"/>
</dbReference>
<protein>
    <submittedName>
        <fullName evidence="6">BPI2 domain-containing protein</fullName>
    </submittedName>
</protein>
<dbReference type="Pfam" id="PF01273">
    <property type="entry name" value="LBP_BPI_CETP"/>
    <property type="match status" value="1"/>
</dbReference>
<sequence>MLRFIGDLSGSVNIVVPFNLTGQAEVLAEGLTFHLDSSMERSASGSAHLTSLSCHTSIKSVDVTNHNGGLFGLAVSVFKQGVSDNVRQLLQGLICKKVRKYIDDDLNEKLAEVQTKSRLNDAIETNAIRSALLPTGTGGGLNLGGLFGENFTKDFFIDFRQRLIKIYLTPSTPGVSSFLRTSCDGAFCISDLVPQLGDYYPNATVDLSLSATRAPAVLFTEKQGGAISINLGAVIILFVSIRNQKKQAAVIDLDVVADAILNLQEHNISGSVHLTKFDLTNRFGAIQISDSELSDISILVSQLMENMINEMLASGFPLPVPHVLKLHNIYVDVLTRRLLIRTDIAVDERSLSKLAAKTLFNGPSFGGNPTWIHSHERTIATVKQLGSQTAQDTPQNDNLHFQGTNILRHQQTTNIG</sequence>
<dbReference type="AlphaFoldDB" id="A0A1I7XSF2"/>
<keyword evidence="2" id="KW-1015">Disulfide bond</keyword>
<dbReference type="InterPro" id="IPR032942">
    <property type="entry name" value="BPI/LBP/Plunc"/>
</dbReference>
<evidence type="ECO:0000256" key="1">
    <source>
        <dbReference type="ARBA" id="ARBA00007292"/>
    </source>
</evidence>
<dbReference type="SMART" id="SM00329">
    <property type="entry name" value="BPI2"/>
    <property type="match status" value="1"/>
</dbReference>
<dbReference type="Gene3D" id="3.15.20.10">
    <property type="entry name" value="Bactericidal permeability-increasing protein, domain 2"/>
    <property type="match status" value="1"/>
</dbReference>
<dbReference type="PANTHER" id="PTHR10504:SF143">
    <property type="entry name" value="BPI2 DOMAIN-CONTAINING PROTEIN"/>
    <property type="match status" value="1"/>
</dbReference>
<evidence type="ECO:0000313" key="6">
    <source>
        <dbReference type="WBParaSite" id="Hba_20257"/>
    </source>
</evidence>
<dbReference type="GO" id="GO:0008289">
    <property type="term" value="F:lipid binding"/>
    <property type="evidence" value="ECO:0007669"/>
    <property type="project" value="InterPro"/>
</dbReference>
<accession>A0A1I7XSF2</accession>
<name>A0A1I7XSF2_HETBA</name>
<dbReference type="SUPFAM" id="SSF55394">
    <property type="entry name" value="Bactericidal permeability-increasing protein, BPI"/>
    <property type="match status" value="2"/>
</dbReference>
<proteinExistence type="inferred from homology"/>
<keyword evidence="5" id="KW-1185">Reference proteome</keyword>
<feature type="domain" description="Lipid-binding serum glycoprotein N-terminal" evidence="3">
    <location>
        <begin position="1"/>
        <end position="152"/>
    </location>
</feature>
<dbReference type="InterPro" id="IPR001124">
    <property type="entry name" value="Lipid-bd_serum_glycop_C"/>
</dbReference>
<evidence type="ECO:0000313" key="5">
    <source>
        <dbReference type="Proteomes" id="UP000095283"/>
    </source>
</evidence>
<comment type="similarity">
    <text evidence="1">Belongs to the BPI/LBP/Plunc superfamily. BPI/LBP family.</text>
</comment>
<dbReference type="SMART" id="SM00328">
    <property type="entry name" value="BPI1"/>
    <property type="match status" value="1"/>
</dbReference>
<dbReference type="InterPro" id="IPR017942">
    <property type="entry name" value="Lipid-bd_serum_glycop_N"/>
</dbReference>
<dbReference type="PANTHER" id="PTHR10504">
    <property type="entry name" value="BACTERICIDAL PERMEABILITY-INCREASING BPI PROTEIN-RELATED"/>
    <property type="match status" value="1"/>
</dbReference>
<dbReference type="Gene3D" id="3.15.10.10">
    <property type="entry name" value="Bactericidal permeability-increasing protein, domain 1"/>
    <property type="match status" value="1"/>
</dbReference>